<dbReference type="PANTHER" id="PTHR30537:SF5">
    <property type="entry name" value="HTH-TYPE TRANSCRIPTIONAL ACTIVATOR TTDR-RELATED"/>
    <property type="match status" value="1"/>
</dbReference>
<comment type="caution">
    <text evidence="7">The sequence shown here is derived from an EMBL/GenBank/DDBJ whole genome shotgun (WGS) entry which is preliminary data.</text>
</comment>
<accession>A0ABU5IDM9</accession>
<keyword evidence="2" id="KW-0805">Transcription regulation</keyword>
<dbReference type="Gene3D" id="3.40.190.290">
    <property type="match status" value="1"/>
</dbReference>
<organism evidence="7 8">
    <name type="scientific">Azohydromonas lata</name>
    <dbReference type="NCBI Taxonomy" id="45677"/>
    <lineage>
        <taxon>Bacteria</taxon>
        <taxon>Pseudomonadati</taxon>
        <taxon>Pseudomonadota</taxon>
        <taxon>Betaproteobacteria</taxon>
        <taxon>Burkholderiales</taxon>
        <taxon>Sphaerotilaceae</taxon>
        <taxon>Azohydromonas</taxon>
    </lineage>
</organism>
<evidence type="ECO:0000256" key="2">
    <source>
        <dbReference type="ARBA" id="ARBA00023015"/>
    </source>
</evidence>
<comment type="similarity">
    <text evidence="1">Belongs to the LysR transcriptional regulatory family.</text>
</comment>
<evidence type="ECO:0000259" key="6">
    <source>
        <dbReference type="PROSITE" id="PS50931"/>
    </source>
</evidence>
<evidence type="ECO:0000256" key="4">
    <source>
        <dbReference type="ARBA" id="ARBA00023163"/>
    </source>
</evidence>
<dbReference type="InterPro" id="IPR036388">
    <property type="entry name" value="WH-like_DNA-bd_sf"/>
</dbReference>
<dbReference type="Proteomes" id="UP001293718">
    <property type="component" value="Unassembled WGS sequence"/>
</dbReference>
<dbReference type="SUPFAM" id="SSF53850">
    <property type="entry name" value="Periplasmic binding protein-like II"/>
    <property type="match status" value="1"/>
</dbReference>
<dbReference type="CDD" id="cd08471">
    <property type="entry name" value="PBP2_CrgA_like_2"/>
    <property type="match status" value="1"/>
</dbReference>
<dbReference type="RefSeq" id="WP_322465591.1">
    <property type="nucleotide sequence ID" value="NZ_JAXOJX010000015.1"/>
</dbReference>
<dbReference type="EMBL" id="JAXOJX010000015">
    <property type="protein sequence ID" value="MDZ5457229.1"/>
    <property type="molecule type" value="Genomic_DNA"/>
</dbReference>
<dbReference type="InterPro" id="IPR058163">
    <property type="entry name" value="LysR-type_TF_proteobact-type"/>
</dbReference>
<evidence type="ECO:0000313" key="7">
    <source>
        <dbReference type="EMBL" id="MDZ5457229.1"/>
    </source>
</evidence>
<dbReference type="InterPro" id="IPR000847">
    <property type="entry name" value="LysR_HTH_N"/>
</dbReference>
<feature type="region of interest" description="Disordered" evidence="5">
    <location>
        <begin position="176"/>
        <end position="198"/>
    </location>
</feature>
<proteinExistence type="inferred from homology"/>
<dbReference type="InterPro" id="IPR036390">
    <property type="entry name" value="WH_DNA-bd_sf"/>
</dbReference>
<keyword evidence="3" id="KW-0238">DNA-binding</keyword>
<evidence type="ECO:0000256" key="1">
    <source>
        <dbReference type="ARBA" id="ARBA00009437"/>
    </source>
</evidence>
<protein>
    <submittedName>
        <fullName evidence="7">LysR family transcriptional regulator</fullName>
    </submittedName>
</protein>
<sequence length="297" mass="32415">MDKLKAMASFVRIVETGSLTAAAQRQDVSLTAVVRGLSALEQALGARLLNRTTRRIALTEEGREYFERCRRVLADVEEAEAALADRPLAPAGRLTVTAPVMFGRLHVAPVINGFLAAHERMRVELLLLDRVIDLLEEGVDLAIRIAPLADSSLVAVPLGRTAWVLSASPGYLARHGTPTHPDDLSRHRAVRSTGRGSGNEWPLVRGAERAQVAVPECFSSNQVDAALEACVAGLGIGRFLAYQVRALEAEGRLVRVLADWQPPPVDVNLVHAQSRLLSPRIRAFMDWAVPRLRERLG</sequence>
<keyword evidence="4" id="KW-0804">Transcription</keyword>
<dbReference type="Pfam" id="PF03466">
    <property type="entry name" value="LysR_substrate"/>
    <property type="match status" value="1"/>
</dbReference>
<dbReference type="InterPro" id="IPR005119">
    <property type="entry name" value="LysR_subst-bd"/>
</dbReference>
<dbReference type="PROSITE" id="PS50931">
    <property type="entry name" value="HTH_LYSR"/>
    <property type="match status" value="1"/>
</dbReference>
<evidence type="ECO:0000256" key="3">
    <source>
        <dbReference type="ARBA" id="ARBA00023125"/>
    </source>
</evidence>
<feature type="domain" description="HTH lysR-type" evidence="6">
    <location>
        <begin position="1"/>
        <end position="59"/>
    </location>
</feature>
<evidence type="ECO:0000313" key="8">
    <source>
        <dbReference type="Proteomes" id="UP001293718"/>
    </source>
</evidence>
<keyword evidence="8" id="KW-1185">Reference proteome</keyword>
<reference evidence="7 8" key="1">
    <citation type="submission" date="2023-11" db="EMBL/GenBank/DDBJ databases">
        <title>Draft genome of Azohydromonas lata strain H1 (DSM1123), a polyhydroxyalkanoate producer.</title>
        <authorList>
            <person name="Traversa D."/>
            <person name="D'Addabbo P."/>
            <person name="Pazzani C."/>
            <person name="Manzari C."/>
            <person name="Chiara M."/>
            <person name="Scrascia M."/>
        </authorList>
    </citation>
    <scope>NUCLEOTIDE SEQUENCE [LARGE SCALE GENOMIC DNA]</scope>
    <source>
        <strain evidence="7 8">H1</strain>
    </source>
</reference>
<gene>
    <name evidence="7" type="ORF">SM757_11675</name>
</gene>
<evidence type="ECO:0000256" key="5">
    <source>
        <dbReference type="SAM" id="MobiDB-lite"/>
    </source>
</evidence>
<dbReference type="PANTHER" id="PTHR30537">
    <property type="entry name" value="HTH-TYPE TRANSCRIPTIONAL REGULATOR"/>
    <property type="match status" value="1"/>
</dbReference>
<dbReference type="Gene3D" id="1.10.10.10">
    <property type="entry name" value="Winged helix-like DNA-binding domain superfamily/Winged helix DNA-binding domain"/>
    <property type="match status" value="1"/>
</dbReference>
<dbReference type="Pfam" id="PF00126">
    <property type="entry name" value="HTH_1"/>
    <property type="match status" value="1"/>
</dbReference>
<name>A0ABU5IDM9_9BURK</name>
<dbReference type="SUPFAM" id="SSF46785">
    <property type="entry name" value="Winged helix' DNA-binding domain"/>
    <property type="match status" value="1"/>
</dbReference>